<dbReference type="GO" id="GO:0000049">
    <property type="term" value="F:tRNA binding"/>
    <property type="evidence" value="ECO:0007669"/>
    <property type="project" value="UniProtKB-UniRule"/>
</dbReference>
<reference evidence="11" key="1">
    <citation type="submission" date="2020-08" db="EMBL/GenBank/DDBJ databases">
        <title>Genome public.</title>
        <authorList>
            <person name="Liu C."/>
            <person name="Sun Q."/>
        </authorList>
    </citation>
    <scope>NUCLEOTIDE SEQUENCE</scope>
    <source>
        <strain evidence="11">NSJ-23</strain>
    </source>
</reference>
<dbReference type="InterPro" id="IPR001328">
    <property type="entry name" value="Pept_tRNA_hydro"/>
</dbReference>
<evidence type="ECO:0000313" key="11">
    <source>
        <dbReference type="EMBL" id="MBC5723353.1"/>
    </source>
</evidence>
<feature type="binding site" evidence="8">
    <location>
        <position position="122"/>
    </location>
    <ligand>
        <name>tRNA</name>
        <dbReference type="ChEBI" id="CHEBI:17843"/>
    </ligand>
</feature>
<comment type="similarity">
    <text evidence="5 8 10">Belongs to the PTH family.</text>
</comment>
<evidence type="ECO:0000313" key="12">
    <source>
        <dbReference type="Proteomes" id="UP000628736"/>
    </source>
</evidence>
<name>A0A8J6M7K1_9FIRM</name>
<evidence type="ECO:0000256" key="9">
    <source>
        <dbReference type="RuleBase" id="RU000673"/>
    </source>
</evidence>
<dbReference type="EMBL" id="JACOPO010000008">
    <property type="protein sequence ID" value="MBC5723353.1"/>
    <property type="molecule type" value="Genomic_DNA"/>
</dbReference>
<dbReference type="Pfam" id="PF01195">
    <property type="entry name" value="Pept_tRNA_hydro"/>
    <property type="match status" value="1"/>
</dbReference>
<comment type="subunit">
    <text evidence="8">Monomer.</text>
</comment>
<dbReference type="Proteomes" id="UP000628736">
    <property type="component" value="Unassembled WGS sequence"/>
</dbReference>
<evidence type="ECO:0000256" key="3">
    <source>
        <dbReference type="ARBA" id="ARBA00022801"/>
    </source>
</evidence>
<dbReference type="CDD" id="cd00462">
    <property type="entry name" value="PTH"/>
    <property type="match status" value="1"/>
</dbReference>
<dbReference type="PANTHER" id="PTHR17224:SF1">
    <property type="entry name" value="PEPTIDYL-TRNA HYDROLASE"/>
    <property type="match status" value="1"/>
</dbReference>
<feature type="binding site" evidence="8">
    <location>
        <position position="74"/>
    </location>
    <ligand>
        <name>tRNA</name>
        <dbReference type="ChEBI" id="CHEBI:17843"/>
    </ligand>
</feature>
<feature type="active site" description="Proton acceptor" evidence="8">
    <location>
        <position position="29"/>
    </location>
</feature>
<dbReference type="InterPro" id="IPR036416">
    <property type="entry name" value="Pept_tRNA_hydro_sf"/>
</dbReference>
<evidence type="ECO:0000256" key="6">
    <source>
        <dbReference type="ARBA" id="ARBA00048707"/>
    </source>
</evidence>
<dbReference type="GO" id="GO:0004045">
    <property type="term" value="F:peptidyl-tRNA hydrolase activity"/>
    <property type="evidence" value="ECO:0007669"/>
    <property type="project" value="UniProtKB-UniRule"/>
</dbReference>
<feature type="site" description="Stabilizes the basic form of H active site to accept a proton" evidence="8">
    <location>
        <position position="101"/>
    </location>
</feature>
<comment type="caution">
    <text evidence="11">The sequence shown here is derived from an EMBL/GenBank/DDBJ whole genome shotgun (WGS) entry which is preliminary data.</text>
</comment>
<evidence type="ECO:0000256" key="2">
    <source>
        <dbReference type="ARBA" id="ARBA00022555"/>
    </source>
</evidence>
<feature type="binding site" evidence="8">
    <location>
        <position position="24"/>
    </location>
    <ligand>
        <name>tRNA</name>
        <dbReference type="ChEBI" id="CHEBI:17843"/>
    </ligand>
</feature>
<dbReference type="AlphaFoldDB" id="A0A8J6M7K1"/>
<organism evidence="11 12">
    <name type="scientific">Flintibacter hominis</name>
    <dbReference type="NCBI Taxonomy" id="2763048"/>
    <lineage>
        <taxon>Bacteria</taxon>
        <taxon>Bacillati</taxon>
        <taxon>Bacillota</taxon>
        <taxon>Clostridia</taxon>
        <taxon>Eubacteriales</taxon>
        <taxon>Flintibacter</taxon>
    </lineage>
</organism>
<comment type="subcellular location">
    <subcellularLocation>
        <location evidence="8">Cytoplasm</location>
    </subcellularLocation>
</comment>
<protein>
    <recommendedName>
        <fullName evidence="7 8">Peptidyl-tRNA hydrolase</fullName>
        <shortName evidence="8">Pth</shortName>
        <ecNumber evidence="1 8">3.1.1.29</ecNumber>
    </recommendedName>
</protein>
<comment type="function">
    <text evidence="8">Hydrolyzes ribosome-free peptidyl-tRNAs (with 1 or more amino acids incorporated), which drop off the ribosome during protein synthesis, or as a result of ribosome stalling.</text>
</comment>
<keyword evidence="12" id="KW-1185">Reference proteome</keyword>
<dbReference type="NCBIfam" id="TIGR00447">
    <property type="entry name" value="pth"/>
    <property type="match status" value="1"/>
</dbReference>
<comment type="function">
    <text evidence="8">Catalyzes the release of premature peptidyl moieties from peptidyl-tRNA molecules trapped in stalled 50S ribosomal subunits, and thus maintains levels of free tRNAs and 50S ribosomes.</text>
</comment>
<evidence type="ECO:0000256" key="1">
    <source>
        <dbReference type="ARBA" id="ARBA00013260"/>
    </source>
</evidence>
<dbReference type="Gene3D" id="3.40.50.1470">
    <property type="entry name" value="Peptidyl-tRNA hydrolase"/>
    <property type="match status" value="1"/>
</dbReference>
<dbReference type="GO" id="GO:0006515">
    <property type="term" value="P:protein quality control for misfolded or incompletely synthesized proteins"/>
    <property type="evidence" value="ECO:0007669"/>
    <property type="project" value="UniProtKB-UniRule"/>
</dbReference>
<keyword evidence="2 8" id="KW-0820">tRNA-binding</keyword>
<feature type="site" description="Discriminates between blocked and unblocked aminoacyl-tRNA" evidence="8">
    <location>
        <position position="19"/>
    </location>
</feature>
<evidence type="ECO:0000256" key="4">
    <source>
        <dbReference type="ARBA" id="ARBA00022884"/>
    </source>
</evidence>
<keyword evidence="4 8" id="KW-0694">RNA-binding</keyword>
<dbReference type="RefSeq" id="WP_147572615.1">
    <property type="nucleotide sequence ID" value="NZ_JACOPO010000008.1"/>
</dbReference>
<dbReference type="FunFam" id="3.40.50.1470:FF:000001">
    <property type="entry name" value="Peptidyl-tRNA hydrolase"/>
    <property type="match status" value="1"/>
</dbReference>
<dbReference type="EC" id="3.1.1.29" evidence="1 8"/>
<dbReference type="GO" id="GO:0005737">
    <property type="term" value="C:cytoplasm"/>
    <property type="evidence" value="ECO:0007669"/>
    <property type="project" value="UniProtKB-SubCell"/>
</dbReference>
<comment type="catalytic activity">
    <reaction evidence="6 8 9">
        <text>an N-acyl-L-alpha-aminoacyl-tRNA + H2O = an N-acyl-L-amino acid + a tRNA + H(+)</text>
        <dbReference type="Rhea" id="RHEA:54448"/>
        <dbReference type="Rhea" id="RHEA-COMP:10123"/>
        <dbReference type="Rhea" id="RHEA-COMP:13883"/>
        <dbReference type="ChEBI" id="CHEBI:15377"/>
        <dbReference type="ChEBI" id="CHEBI:15378"/>
        <dbReference type="ChEBI" id="CHEBI:59874"/>
        <dbReference type="ChEBI" id="CHEBI:78442"/>
        <dbReference type="ChEBI" id="CHEBI:138191"/>
        <dbReference type="EC" id="3.1.1.29"/>
    </reaction>
</comment>
<dbReference type="HAMAP" id="MF_00083">
    <property type="entry name" value="Pept_tRNA_hydro_bact"/>
    <property type="match status" value="1"/>
</dbReference>
<dbReference type="SUPFAM" id="SSF53178">
    <property type="entry name" value="Peptidyl-tRNA hydrolase-like"/>
    <property type="match status" value="1"/>
</dbReference>
<gene>
    <name evidence="8" type="primary">pth</name>
    <name evidence="11" type="ORF">H8S11_11090</name>
</gene>
<proteinExistence type="inferred from homology"/>
<dbReference type="PROSITE" id="PS01196">
    <property type="entry name" value="PEPT_TRNA_HYDROL_2"/>
    <property type="match status" value="1"/>
</dbReference>
<dbReference type="InterPro" id="IPR018171">
    <property type="entry name" value="Pept_tRNA_hydro_CS"/>
</dbReference>
<keyword evidence="8" id="KW-0963">Cytoplasm</keyword>
<feature type="binding site" evidence="8">
    <location>
        <position position="76"/>
    </location>
    <ligand>
        <name>tRNA</name>
        <dbReference type="ChEBI" id="CHEBI:17843"/>
    </ligand>
</feature>
<dbReference type="PANTHER" id="PTHR17224">
    <property type="entry name" value="PEPTIDYL-TRNA HYDROLASE"/>
    <property type="match status" value="1"/>
</dbReference>
<sequence length="197" mass="21623">MFLKKDAGGVNWLLVCLGNPGEKYEDTRHNVGFMVADEIGERQHAPIQKLKFRALTNIFTISGEKVLVMKPVTYMNLSGEAVRQAADFYKVPPDHVLVVLDDTALAVGKLRVRRGGSAGGHNGLKSIIQHLGTDQFPRLRVGVGEKPHPDYDLADWVLGRFTGEDKKAIDAAVKRAADGVECILKDGLEQGMNRFNG</sequence>
<accession>A0A8J6M7K1</accession>
<evidence type="ECO:0000256" key="5">
    <source>
        <dbReference type="ARBA" id="ARBA00038063"/>
    </source>
</evidence>
<evidence type="ECO:0000256" key="7">
    <source>
        <dbReference type="ARBA" id="ARBA00050038"/>
    </source>
</evidence>
<dbReference type="PROSITE" id="PS01195">
    <property type="entry name" value="PEPT_TRNA_HYDROL_1"/>
    <property type="match status" value="1"/>
</dbReference>
<dbReference type="GO" id="GO:0072344">
    <property type="term" value="P:rescue of stalled ribosome"/>
    <property type="evidence" value="ECO:0007669"/>
    <property type="project" value="UniProtKB-UniRule"/>
</dbReference>
<evidence type="ECO:0000256" key="8">
    <source>
        <dbReference type="HAMAP-Rule" id="MF_00083"/>
    </source>
</evidence>
<evidence type="ECO:0000256" key="10">
    <source>
        <dbReference type="RuleBase" id="RU004320"/>
    </source>
</evidence>
<keyword evidence="3 8" id="KW-0378">Hydrolase</keyword>